<dbReference type="AlphaFoldDB" id="A0A6J8D397"/>
<dbReference type="OrthoDB" id="6099452at2759"/>
<organism evidence="2 3">
    <name type="scientific">Mytilus coruscus</name>
    <name type="common">Sea mussel</name>
    <dbReference type="NCBI Taxonomy" id="42192"/>
    <lineage>
        <taxon>Eukaryota</taxon>
        <taxon>Metazoa</taxon>
        <taxon>Spiralia</taxon>
        <taxon>Lophotrochozoa</taxon>
        <taxon>Mollusca</taxon>
        <taxon>Bivalvia</taxon>
        <taxon>Autobranchia</taxon>
        <taxon>Pteriomorphia</taxon>
        <taxon>Mytilida</taxon>
        <taxon>Mytiloidea</taxon>
        <taxon>Mytilidae</taxon>
        <taxon>Mytilinae</taxon>
        <taxon>Mytilus</taxon>
    </lineage>
</organism>
<protein>
    <recommendedName>
        <fullName evidence="1">DUF6589 domain-containing protein</fullName>
    </recommendedName>
</protein>
<evidence type="ECO:0000313" key="2">
    <source>
        <dbReference type="EMBL" id="CAC5403183.1"/>
    </source>
</evidence>
<dbReference type="Proteomes" id="UP000507470">
    <property type="component" value="Unassembled WGS sequence"/>
</dbReference>
<sequence>MTVYYPSGKRTSFVQEITHRNICRAIHRRQNVEKCIIDIISRSHPEILTAATSNIVSAECEAICKRGSGSILQDSSYSGIFNFHWDKFHDEIQLKAPQTLRVISSALYNIPIVPGEKKYATLMHIISMALHGRNQEMSSIHYQIGFILTHGACKQRDIERLAKLGLTVIPRSVQNKLSSWEDFLDTDLVQLKEEWKEGVGVKTSQDKTLSLHLFQVIAVVDRIIPENKTVDEEEVHLNHADFIPSISEQEQLKKELSFLVATSVIQNIDQMKTEFESIFPSHLEHDHSDSSGIKTKQVIRLLKQLTEKYVPLKDNGEVIDEVFFGGDRLTDERIQKAQQATSNGDTPKEKLQGFISKIEDLHRMMNFLEAICKLTCAHSTMDRGTACYFRNFLNFRNVKAEVKNAFRAYKLLYYTIFDACCCILFMKQFNTHDLDGVIELPSDFKEKKSEQKVQ</sequence>
<dbReference type="Pfam" id="PF20231">
    <property type="entry name" value="DUF6589"/>
    <property type="match status" value="1"/>
</dbReference>
<keyword evidence="3" id="KW-1185">Reference proteome</keyword>
<accession>A0A6J8D397</accession>
<evidence type="ECO:0000313" key="3">
    <source>
        <dbReference type="Proteomes" id="UP000507470"/>
    </source>
</evidence>
<name>A0A6J8D397_MYTCO</name>
<dbReference type="EMBL" id="CACVKT020006694">
    <property type="protein sequence ID" value="CAC5403183.1"/>
    <property type="molecule type" value="Genomic_DNA"/>
</dbReference>
<reference evidence="2 3" key="1">
    <citation type="submission" date="2020-06" db="EMBL/GenBank/DDBJ databases">
        <authorList>
            <person name="Li R."/>
            <person name="Bekaert M."/>
        </authorList>
    </citation>
    <scope>NUCLEOTIDE SEQUENCE [LARGE SCALE GENOMIC DNA]</scope>
    <source>
        <strain evidence="3">wild</strain>
    </source>
</reference>
<gene>
    <name evidence="2" type="ORF">MCOR_37088</name>
</gene>
<feature type="domain" description="DUF6589" evidence="1">
    <location>
        <begin position="321"/>
        <end position="438"/>
    </location>
</feature>
<evidence type="ECO:0000259" key="1">
    <source>
        <dbReference type="Pfam" id="PF20231"/>
    </source>
</evidence>
<proteinExistence type="predicted"/>
<dbReference type="InterPro" id="IPR046496">
    <property type="entry name" value="DUF6589"/>
</dbReference>